<evidence type="ECO:0000313" key="1">
    <source>
        <dbReference type="EMBL" id="CAI4218343.1"/>
    </source>
</evidence>
<comment type="caution">
    <text evidence="1">The sequence shown here is derived from an EMBL/GenBank/DDBJ whole genome shotgun (WGS) entry which is preliminary data.</text>
</comment>
<sequence length="80" mass="8618">MTSADISDVRSRAEVATYDVSEACGLLIYQALRILRGPFAPYIIPDVESRFSAVKGLPARLGRKKIGFGGREAGAGKTFQ</sequence>
<dbReference type="AlphaFoldDB" id="A0A9P1H973"/>
<keyword evidence="2" id="KW-1185">Reference proteome</keyword>
<reference evidence="1" key="1">
    <citation type="submission" date="2022-11" db="EMBL/GenBank/DDBJ databases">
        <authorList>
            <person name="Scott C."/>
            <person name="Bruce N."/>
        </authorList>
    </citation>
    <scope>NUCLEOTIDE SEQUENCE</scope>
</reference>
<dbReference type="EMBL" id="CALLCH030000017">
    <property type="protein sequence ID" value="CAI4218343.1"/>
    <property type="molecule type" value="Genomic_DNA"/>
</dbReference>
<proteinExistence type="predicted"/>
<gene>
    <name evidence="1" type="ORF">PPNO1_LOCUS7933</name>
</gene>
<dbReference type="Proteomes" id="UP000838763">
    <property type="component" value="Unassembled WGS sequence"/>
</dbReference>
<accession>A0A9P1H973</accession>
<protein>
    <submittedName>
        <fullName evidence="1">Uncharacterized protein</fullName>
    </submittedName>
</protein>
<evidence type="ECO:0000313" key="2">
    <source>
        <dbReference type="Proteomes" id="UP000838763"/>
    </source>
</evidence>
<name>A0A9P1H973_9PEZI</name>
<organism evidence="1 2">
    <name type="scientific">Parascedosporium putredinis</name>
    <dbReference type="NCBI Taxonomy" id="1442378"/>
    <lineage>
        <taxon>Eukaryota</taxon>
        <taxon>Fungi</taxon>
        <taxon>Dikarya</taxon>
        <taxon>Ascomycota</taxon>
        <taxon>Pezizomycotina</taxon>
        <taxon>Sordariomycetes</taxon>
        <taxon>Hypocreomycetidae</taxon>
        <taxon>Microascales</taxon>
        <taxon>Microascaceae</taxon>
        <taxon>Parascedosporium</taxon>
    </lineage>
</organism>